<accession>A0ABN7IYJ8</accession>
<keyword evidence="2" id="KW-1185">Reference proteome</keyword>
<organism evidence="1 2">
    <name type="scientific">Tilletia caries</name>
    <name type="common">wheat bunt fungus</name>
    <dbReference type="NCBI Taxonomy" id="13290"/>
    <lineage>
        <taxon>Eukaryota</taxon>
        <taxon>Fungi</taxon>
        <taxon>Dikarya</taxon>
        <taxon>Basidiomycota</taxon>
        <taxon>Ustilaginomycotina</taxon>
        <taxon>Exobasidiomycetes</taxon>
        <taxon>Tilletiales</taxon>
        <taxon>Tilletiaceae</taxon>
        <taxon>Tilletia</taxon>
    </lineage>
</organism>
<dbReference type="InterPro" id="IPR052055">
    <property type="entry name" value="Hepadnavirus_pol/RT"/>
</dbReference>
<sequence>MAWWTSALSRPDLRRSFAKDDVFDKRFVACDASTTHGIGVVVDGAELFIPVRPGWKSQGRDIAWLEAIALEVTVQLLVDQGLADCRLRVLTDNSSVFFSERSGHNRNASVMEALARIRDLEAAYNIEVVPVLVPSASNPADGPSRGCCTSPAQLRRPSLHPAIRPFFG</sequence>
<dbReference type="PANTHER" id="PTHR33050">
    <property type="entry name" value="REVERSE TRANSCRIPTASE DOMAIN-CONTAINING PROTEIN"/>
    <property type="match status" value="1"/>
</dbReference>
<dbReference type="EMBL" id="CAJHJG010003577">
    <property type="protein sequence ID" value="CAD6933296.1"/>
    <property type="molecule type" value="Genomic_DNA"/>
</dbReference>
<evidence type="ECO:0000313" key="1">
    <source>
        <dbReference type="EMBL" id="CAD6933296.1"/>
    </source>
</evidence>
<protein>
    <recommendedName>
        <fullName evidence="3">RNase H type-1 domain-containing protein</fullName>
    </recommendedName>
</protein>
<proteinExistence type="predicted"/>
<gene>
    <name evidence="1" type="ORF">JKIAZH3_G3344</name>
</gene>
<name>A0ABN7IYJ8_9BASI</name>
<evidence type="ECO:0008006" key="3">
    <source>
        <dbReference type="Google" id="ProtNLM"/>
    </source>
</evidence>
<dbReference type="Proteomes" id="UP000836402">
    <property type="component" value="Unassembled WGS sequence"/>
</dbReference>
<comment type="caution">
    <text evidence="1">The sequence shown here is derived from an EMBL/GenBank/DDBJ whole genome shotgun (WGS) entry which is preliminary data.</text>
</comment>
<dbReference type="PANTHER" id="PTHR33050:SF7">
    <property type="entry name" value="RIBONUCLEASE H"/>
    <property type="match status" value="1"/>
</dbReference>
<reference evidence="1" key="1">
    <citation type="submission" date="2020-10" db="EMBL/GenBank/DDBJ databases">
        <authorList>
            <person name="Sedaghatjoo S."/>
        </authorList>
    </citation>
    <scope>NUCLEOTIDE SEQUENCE</scope>
    <source>
        <strain evidence="1">AZH3</strain>
    </source>
</reference>
<evidence type="ECO:0000313" key="2">
    <source>
        <dbReference type="Proteomes" id="UP000836402"/>
    </source>
</evidence>